<gene>
    <name evidence="5" type="ORF">MCOR_51770</name>
</gene>
<evidence type="ECO:0000256" key="3">
    <source>
        <dbReference type="ARBA" id="ARBA00022843"/>
    </source>
</evidence>
<dbReference type="Proteomes" id="UP000507470">
    <property type="component" value="Unassembled WGS sequence"/>
</dbReference>
<evidence type="ECO:0000313" key="6">
    <source>
        <dbReference type="Proteomes" id="UP000507470"/>
    </source>
</evidence>
<sequence length="277" mass="32004">MEEIPVFELDKFLARFFMTKSDGTPYEPGTVKAFQSSISRYLTDKLNISIIKDKEFNHSRELLSAKMKELKTMGLGAKKKERSEPFTTDEINLLYEKVQLGRGKPDALIHTVWLNNSLHFGLRSREEHTTLRWGDIERKATLSGNKYLEHTERQTKTRTGATTDKRPFQAKMFEDKGTYMGYLSHDHAYILEFSFKKETDQNNNIDDMTSDDDDQLLLASQEAELGLVLKDITTYESNDTKKTTELPEIVHENYKDKTIQMFSRAHITGNITINFPA</sequence>
<keyword evidence="2" id="KW-0597">Phosphoprotein</keyword>
<evidence type="ECO:0000256" key="2">
    <source>
        <dbReference type="ARBA" id="ARBA00022553"/>
    </source>
</evidence>
<dbReference type="PANTHER" id="PTHR46963:SF2">
    <property type="match status" value="1"/>
</dbReference>
<evidence type="ECO:0000313" key="5">
    <source>
        <dbReference type="EMBL" id="CAC5419428.1"/>
    </source>
</evidence>
<evidence type="ECO:0000259" key="4">
    <source>
        <dbReference type="Pfam" id="PF12012"/>
    </source>
</evidence>
<dbReference type="InterPro" id="IPR021893">
    <property type="entry name" value="ZMYM2-like_C"/>
</dbReference>
<organism evidence="5 6">
    <name type="scientific">Mytilus coruscus</name>
    <name type="common">Sea mussel</name>
    <dbReference type="NCBI Taxonomy" id="42192"/>
    <lineage>
        <taxon>Eukaryota</taxon>
        <taxon>Metazoa</taxon>
        <taxon>Spiralia</taxon>
        <taxon>Lophotrochozoa</taxon>
        <taxon>Mollusca</taxon>
        <taxon>Bivalvia</taxon>
        <taxon>Autobranchia</taxon>
        <taxon>Pteriomorphia</taxon>
        <taxon>Mytilida</taxon>
        <taxon>Mytiloidea</taxon>
        <taxon>Mytilidae</taxon>
        <taxon>Mytilinae</taxon>
        <taxon>Mytilus</taxon>
    </lineage>
</organism>
<keyword evidence="3" id="KW-0832">Ubl conjugation</keyword>
<dbReference type="EMBL" id="CACVKT020009030">
    <property type="protein sequence ID" value="CAC5419428.1"/>
    <property type="molecule type" value="Genomic_DNA"/>
</dbReference>
<accession>A0A6J8EGK1</accession>
<dbReference type="PANTHER" id="PTHR46963">
    <property type="entry name" value="SIMILAR TO RIKEN CDNA E130308A19"/>
    <property type="match status" value="1"/>
</dbReference>
<reference evidence="5 6" key="1">
    <citation type="submission" date="2020-06" db="EMBL/GenBank/DDBJ databases">
        <authorList>
            <person name="Li R."/>
            <person name="Bekaert M."/>
        </authorList>
    </citation>
    <scope>NUCLEOTIDE SEQUENCE [LARGE SCALE GENOMIC DNA]</scope>
    <source>
        <strain evidence="6">wild</strain>
    </source>
</reference>
<proteinExistence type="predicted"/>
<feature type="domain" description="ZMYM2-like/QRICH1 C-terminal" evidence="4">
    <location>
        <begin position="88"/>
        <end position="166"/>
    </location>
</feature>
<keyword evidence="6" id="KW-1185">Reference proteome</keyword>
<dbReference type="AlphaFoldDB" id="A0A6J8EGK1"/>
<evidence type="ECO:0000256" key="1">
    <source>
        <dbReference type="ARBA" id="ARBA00022499"/>
    </source>
</evidence>
<protein>
    <recommendedName>
        <fullName evidence="4">ZMYM2-like/QRICH1 C-terminal domain-containing protein</fullName>
    </recommendedName>
</protein>
<keyword evidence="1" id="KW-1017">Isopeptide bond</keyword>
<dbReference type="OrthoDB" id="10038493at2759"/>
<dbReference type="InterPro" id="IPR042838">
    <property type="entry name" value="KIAA1958"/>
</dbReference>
<name>A0A6J8EGK1_MYTCO</name>
<dbReference type="Pfam" id="PF12012">
    <property type="entry name" value="DUF3504"/>
    <property type="match status" value="1"/>
</dbReference>